<evidence type="ECO:0000313" key="4">
    <source>
        <dbReference type="Proteomes" id="UP001242480"/>
    </source>
</evidence>
<comment type="caution">
    <text evidence="3">The sequence shown here is derived from an EMBL/GenBank/DDBJ whole genome shotgun (WGS) entry which is preliminary data.</text>
</comment>
<keyword evidence="2" id="KW-0812">Transmembrane</keyword>
<accession>A0ABU0J177</accession>
<dbReference type="EMBL" id="JAUSVX010000001">
    <property type="protein sequence ID" value="MDQ0468006.1"/>
    <property type="molecule type" value="Genomic_DNA"/>
</dbReference>
<gene>
    <name evidence="3" type="ORF">QO011_001001</name>
</gene>
<feature type="transmembrane region" description="Helical" evidence="2">
    <location>
        <begin position="130"/>
        <end position="154"/>
    </location>
</feature>
<feature type="compositionally biased region" description="Pro residues" evidence="1">
    <location>
        <begin position="100"/>
        <end position="113"/>
    </location>
</feature>
<evidence type="ECO:0000256" key="1">
    <source>
        <dbReference type="SAM" id="MobiDB-lite"/>
    </source>
</evidence>
<sequence length="470" mass="46830">MDSNDEDGMENDDDKAAGRKARRPTGAGSPVIDLQATEVASEPAPTTDEPAAAPETAAAGPADPAPAEAATPPGQGPWAGAEDSRGTSTPETPASDAGTPEPPKPGPEAPRVPPLDVFAERQPRPSRLPLALAALAGGVVGGALVLAAMFAGLVPGGGAPQDETLAPRLAAIEQELASGRQALDRTAGRVAAVETAVKGASDSASNAINLAEEAKVAAANVPAAAPSGTPVDLAPLGKRLDDTDKAVADLRAAVDPLGQKVTAAADAATQTRAGIEVVQQRLGALEQAASGSRERSAAYLVALSQLGEALRAGRPFEPELQAASALAGDARPLDALTPLADRGAPSLDGLTQAFDALAPSLVSTLAPKPASAPAAAEPSALDRLWTSFGSVVSVTRDDQPDALAAAQPVKAVSDALHRGDLAAALDAFAAMPEAARTAGAAWATEAKARLDADALVRSQSAAALKTLSGK</sequence>
<feature type="compositionally biased region" description="Acidic residues" evidence="1">
    <location>
        <begin position="1"/>
        <end position="13"/>
    </location>
</feature>
<keyword evidence="2" id="KW-1133">Transmembrane helix</keyword>
<protein>
    <recommendedName>
        <fullName evidence="5">Mitochondrial inner membrane protein</fullName>
    </recommendedName>
</protein>
<proteinExistence type="predicted"/>
<evidence type="ECO:0008006" key="5">
    <source>
        <dbReference type="Google" id="ProtNLM"/>
    </source>
</evidence>
<organism evidence="3 4">
    <name type="scientific">Labrys wisconsinensis</name>
    <dbReference type="NCBI Taxonomy" id="425677"/>
    <lineage>
        <taxon>Bacteria</taxon>
        <taxon>Pseudomonadati</taxon>
        <taxon>Pseudomonadota</taxon>
        <taxon>Alphaproteobacteria</taxon>
        <taxon>Hyphomicrobiales</taxon>
        <taxon>Xanthobacteraceae</taxon>
        <taxon>Labrys</taxon>
    </lineage>
</organism>
<dbReference type="Proteomes" id="UP001242480">
    <property type="component" value="Unassembled WGS sequence"/>
</dbReference>
<keyword evidence="2" id="KW-0472">Membrane</keyword>
<reference evidence="3 4" key="1">
    <citation type="submission" date="2023-07" db="EMBL/GenBank/DDBJ databases">
        <title>Genomic Encyclopedia of Type Strains, Phase IV (KMG-IV): sequencing the most valuable type-strain genomes for metagenomic binning, comparative biology and taxonomic classification.</title>
        <authorList>
            <person name="Goeker M."/>
        </authorList>
    </citation>
    <scope>NUCLEOTIDE SEQUENCE [LARGE SCALE GENOMIC DNA]</scope>
    <source>
        <strain evidence="3 4">DSM 19619</strain>
    </source>
</reference>
<dbReference type="RefSeq" id="WP_307268489.1">
    <property type="nucleotide sequence ID" value="NZ_JAUSVX010000001.1"/>
</dbReference>
<evidence type="ECO:0000256" key="2">
    <source>
        <dbReference type="SAM" id="Phobius"/>
    </source>
</evidence>
<evidence type="ECO:0000313" key="3">
    <source>
        <dbReference type="EMBL" id="MDQ0468006.1"/>
    </source>
</evidence>
<feature type="compositionally biased region" description="Low complexity" evidence="1">
    <location>
        <begin position="42"/>
        <end position="73"/>
    </location>
</feature>
<feature type="region of interest" description="Disordered" evidence="1">
    <location>
        <begin position="1"/>
        <end position="121"/>
    </location>
</feature>
<keyword evidence="4" id="KW-1185">Reference proteome</keyword>
<name>A0ABU0J177_9HYPH</name>